<dbReference type="PANTHER" id="PTHR31666">
    <property type="entry name" value="PROTEIN CXORF40A-RELATED"/>
    <property type="match status" value="1"/>
</dbReference>
<dbReference type="Proteomes" id="UP000242450">
    <property type="component" value="Chromosome X"/>
</dbReference>
<sequence length="205" mass="22829">QQEALGALGALGDEVRLSALLTGLCRFCLKRCQDPGDGDAVAAHATTVHMAHRDWEEAAWRELLEQRLGMSPTQIQALLQDGVKFSHGVIMVPFAEVSPSEMLSQRTQFTSGSLHDTVEELENQGLLPYLQQKYMTALANPRWLLQPIDGRGRKDIFQVNILQHLILFGQEACPDWALKRKVTERPDMLITCSHHCARTCPSGSV</sequence>
<feature type="non-terminal residue" evidence="1">
    <location>
        <position position="1"/>
    </location>
</feature>
<reference evidence="1 2" key="1">
    <citation type="journal article" date="2018" name="Mol. Genet. Genomics">
        <title>The red deer Cervus elaphus genome CerEla1.0: sequencing, annotating, genes, and chromosomes.</title>
        <authorList>
            <person name="Bana N.A."/>
            <person name="Nyiri A."/>
            <person name="Nagy J."/>
            <person name="Frank K."/>
            <person name="Nagy T."/>
            <person name="Steger V."/>
            <person name="Schiller M."/>
            <person name="Lakatos P."/>
            <person name="Sugar L."/>
            <person name="Horn P."/>
            <person name="Barta E."/>
            <person name="Orosz L."/>
        </authorList>
    </citation>
    <scope>NUCLEOTIDE SEQUENCE [LARGE SCALE GENOMIC DNA]</scope>
    <source>
        <strain evidence="1">Hungarian</strain>
    </source>
</reference>
<dbReference type="OrthoDB" id="2865258at2759"/>
<name>A0A212C0B8_CEREH</name>
<dbReference type="EMBL" id="MKHE01000034">
    <property type="protein sequence ID" value="OWJ99313.1"/>
    <property type="molecule type" value="Genomic_DNA"/>
</dbReference>
<evidence type="ECO:0000313" key="1">
    <source>
        <dbReference type="EMBL" id="OWJ99313.1"/>
    </source>
</evidence>
<proteinExistence type="predicted"/>
<organism evidence="1 2">
    <name type="scientific">Cervus elaphus hippelaphus</name>
    <name type="common">European red deer</name>
    <dbReference type="NCBI Taxonomy" id="46360"/>
    <lineage>
        <taxon>Eukaryota</taxon>
        <taxon>Metazoa</taxon>
        <taxon>Chordata</taxon>
        <taxon>Craniata</taxon>
        <taxon>Vertebrata</taxon>
        <taxon>Euteleostomi</taxon>
        <taxon>Mammalia</taxon>
        <taxon>Eutheria</taxon>
        <taxon>Laurasiatheria</taxon>
        <taxon>Artiodactyla</taxon>
        <taxon>Ruminantia</taxon>
        <taxon>Pecora</taxon>
        <taxon>Cervidae</taxon>
        <taxon>Cervinae</taxon>
        <taxon>Cervus</taxon>
    </lineage>
</organism>
<comment type="caution">
    <text evidence="1">The sequence shown here is derived from an EMBL/GenBank/DDBJ whole genome shotgun (WGS) entry which is preliminary data.</text>
</comment>
<dbReference type="AlphaFoldDB" id="A0A212C0B8"/>
<gene>
    <name evidence="1" type="ORF">Celaphus_00010074</name>
</gene>
<evidence type="ECO:0000313" key="2">
    <source>
        <dbReference type="Proteomes" id="UP000242450"/>
    </source>
</evidence>
<dbReference type="InterPro" id="IPR033615">
    <property type="entry name" value="EOLA1/EOLA2"/>
</dbReference>
<accession>A0A212C0B8</accession>
<keyword evidence="2" id="KW-1185">Reference proteome</keyword>
<protein>
    <submittedName>
        <fullName evidence="1">Uncharacterized protein</fullName>
    </submittedName>
</protein>
<dbReference type="PANTHER" id="PTHR31666:SF0">
    <property type="entry name" value="PROTEIN EOLA1-RELATED"/>
    <property type="match status" value="1"/>
</dbReference>